<dbReference type="InterPro" id="IPR007607">
    <property type="entry name" value="BacA/B"/>
</dbReference>
<sequence>MFTRSSNTSQSASAQSSQKKTSSIAPTQARSAAVPSLLSSDLIITGDIKTDGEVQIDGRVDGNISAGKVTIGEQGVVNGKIVCAIIQIRGKVTGKIDAMSIDLTETANVQADLVQDKLIIANGAFFDGKCTRKSSAPTPIKAATQKSA</sequence>
<protein>
    <recommendedName>
        <fullName evidence="5">Polymer-forming cytoskeletal protein</fullName>
    </recommendedName>
</protein>
<evidence type="ECO:0000256" key="1">
    <source>
        <dbReference type="ARBA" id="ARBA00044755"/>
    </source>
</evidence>
<dbReference type="RefSeq" id="WP_189496614.1">
    <property type="nucleotide sequence ID" value="NZ_BMZH01000004.1"/>
</dbReference>
<dbReference type="EMBL" id="BMZH01000004">
    <property type="protein sequence ID" value="GHA91169.1"/>
    <property type="molecule type" value="Genomic_DNA"/>
</dbReference>
<dbReference type="PANTHER" id="PTHR35024:SF4">
    <property type="entry name" value="POLYMER-FORMING CYTOSKELETAL PROTEIN"/>
    <property type="match status" value="1"/>
</dbReference>
<feature type="compositionally biased region" description="Low complexity" evidence="2">
    <location>
        <begin position="1"/>
        <end position="23"/>
    </location>
</feature>
<dbReference type="Proteomes" id="UP000634004">
    <property type="component" value="Unassembled WGS sequence"/>
</dbReference>
<gene>
    <name evidence="3" type="ORF">GCM10009069_12910</name>
</gene>
<comment type="similarity">
    <text evidence="1">Belongs to the bactofilin family.</text>
</comment>
<keyword evidence="4" id="KW-1185">Reference proteome</keyword>
<feature type="region of interest" description="Disordered" evidence="2">
    <location>
        <begin position="1"/>
        <end position="28"/>
    </location>
</feature>
<accession>A0A8J3CQP0</accession>
<reference evidence="3" key="1">
    <citation type="journal article" date="2014" name="Int. J. Syst. Evol. Microbiol.">
        <title>Complete genome sequence of Corynebacterium casei LMG S-19264T (=DSM 44701T), isolated from a smear-ripened cheese.</title>
        <authorList>
            <consortium name="US DOE Joint Genome Institute (JGI-PGF)"/>
            <person name="Walter F."/>
            <person name="Albersmeier A."/>
            <person name="Kalinowski J."/>
            <person name="Ruckert C."/>
        </authorList>
    </citation>
    <scope>NUCLEOTIDE SEQUENCE</scope>
    <source>
        <strain evidence="3">KCTC 32513</strain>
    </source>
</reference>
<comment type="caution">
    <text evidence="3">The sequence shown here is derived from an EMBL/GenBank/DDBJ whole genome shotgun (WGS) entry which is preliminary data.</text>
</comment>
<reference evidence="3" key="2">
    <citation type="submission" date="2020-09" db="EMBL/GenBank/DDBJ databases">
        <authorList>
            <person name="Sun Q."/>
            <person name="Kim S."/>
        </authorList>
    </citation>
    <scope>NUCLEOTIDE SEQUENCE</scope>
    <source>
        <strain evidence="3">KCTC 32513</strain>
    </source>
</reference>
<organism evidence="3 4">
    <name type="scientific">Algimonas arctica</name>
    <dbReference type="NCBI Taxonomy" id="1479486"/>
    <lineage>
        <taxon>Bacteria</taxon>
        <taxon>Pseudomonadati</taxon>
        <taxon>Pseudomonadota</taxon>
        <taxon>Alphaproteobacteria</taxon>
        <taxon>Maricaulales</taxon>
        <taxon>Robiginitomaculaceae</taxon>
        <taxon>Algimonas</taxon>
    </lineage>
</organism>
<dbReference type="Pfam" id="PF04519">
    <property type="entry name" value="Bactofilin"/>
    <property type="match status" value="1"/>
</dbReference>
<evidence type="ECO:0000313" key="3">
    <source>
        <dbReference type="EMBL" id="GHA91169.1"/>
    </source>
</evidence>
<name>A0A8J3CQP0_9PROT</name>
<dbReference type="PANTHER" id="PTHR35024">
    <property type="entry name" value="HYPOTHETICAL CYTOSOLIC PROTEIN"/>
    <property type="match status" value="1"/>
</dbReference>
<proteinExistence type="inferred from homology"/>
<dbReference type="AlphaFoldDB" id="A0A8J3CQP0"/>
<evidence type="ECO:0000256" key="2">
    <source>
        <dbReference type="SAM" id="MobiDB-lite"/>
    </source>
</evidence>
<evidence type="ECO:0008006" key="5">
    <source>
        <dbReference type="Google" id="ProtNLM"/>
    </source>
</evidence>
<evidence type="ECO:0000313" key="4">
    <source>
        <dbReference type="Proteomes" id="UP000634004"/>
    </source>
</evidence>